<protein>
    <submittedName>
        <fullName evidence="1">Uncharacterized protein</fullName>
    </submittedName>
</protein>
<dbReference type="KEGG" id="ppu:PP_5572"/>
<accession>A0A140FWC3</accession>
<dbReference type="BioCyc" id="PPUT160488:G1G01-3307-MONOMER"/>
<name>A0A140FWC3_PSEPK</name>
<dbReference type="EMBL" id="AE015451">
    <property type="protein sequence ID" value="AMM02906.1"/>
    <property type="molecule type" value="Genomic_DNA"/>
</dbReference>
<keyword evidence="2" id="KW-1185">Reference proteome</keyword>
<sequence>MRELHAKQDPDFVAHDQQLKHAETFAPEALATNRLMSISTALMVGYICKSYVPQTATTTESGGNIDRAGGALQYLTPNRNEWSATKLIGTIDN</sequence>
<reference evidence="1 2" key="2">
    <citation type="journal article" date="2016" name="Environ. Microbiol.">
        <title>The revisited genome of Pseudomonas putida KT2440 enlightens its value as a robust metabolic chassis.</title>
        <authorList>
            <person name="Belda E."/>
            <person name="van Heck R.G."/>
            <person name="Lopez-Sanchez M.J."/>
            <person name="Cruveiller S."/>
            <person name="Barbe V."/>
            <person name="Fraser C."/>
            <person name="Klenk H.P."/>
            <person name="Petersen J."/>
            <person name="Morgat A."/>
            <person name="Nikel P.I."/>
            <person name="Vallenet D."/>
            <person name="Rouy Z."/>
            <person name="Sekowska A."/>
            <person name="Martins Dos Santos V.A."/>
            <person name="de Lorenzo V."/>
            <person name="Danchin A."/>
            <person name="Medigue C."/>
        </authorList>
    </citation>
    <scope>NUCLEOTIDE SEQUENCE [LARGE SCALE GENOMIC DNA]</scope>
    <source>
        <strain evidence="2">ATCC 47054 / DSM 6125 / CFBP 8728 / NCIMB 11950 / KT2440</strain>
    </source>
</reference>
<dbReference type="Proteomes" id="UP000000556">
    <property type="component" value="Chromosome"/>
</dbReference>
<evidence type="ECO:0000313" key="1">
    <source>
        <dbReference type="EMBL" id="AMM02906.1"/>
    </source>
</evidence>
<reference evidence="1 2" key="1">
    <citation type="journal article" date="2002" name="Environ. Microbiol.">
        <title>Complete genome sequence and comparative analysis of the metabolically versatile Pseudomonas putida KT2440.</title>
        <authorList>
            <person name="Nelson K.E."/>
            <person name="Weinel C."/>
            <person name="Paulsen I.T."/>
            <person name="Dodson R.J."/>
            <person name="Hilbert H."/>
            <person name="Martins dos Santos V.A."/>
            <person name="Fouts D.E."/>
            <person name="Gill S.R."/>
            <person name="Pop M."/>
            <person name="Holmes M."/>
            <person name="Brinkac L."/>
            <person name="Beanan M."/>
            <person name="DeBoy R.T."/>
            <person name="Daugherty S."/>
            <person name="Kolonay J."/>
            <person name="Madupu R."/>
            <person name="Nelson W."/>
            <person name="White O."/>
            <person name="Peterson J."/>
            <person name="Khouri H."/>
            <person name="Hance I."/>
            <person name="Chris Lee P."/>
            <person name="Holtzapple E."/>
            <person name="Scanlan D."/>
            <person name="Tran K."/>
            <person name="Moazzez A."/>
            <person name="Utterback T."/>
            <person name="Rizzo M."/>
            <person name="Lee K."/>
            <person name="Kosack D."/>
            <person name="Moestl D."/>
            <person name="Wedler H."/>
            <person name="Lauber J."/>
            <person name="Stjepandic D."/>
            <person name="Hoheisel J."/>
            <person name="Straetz M."/>
            <person name="Heim S."/>
            <person name="Kiewitz C."/>
            <person name="Eisen J.A."/>
            <person name="Timmis K.N."/>
            <person name="Dusterhoft A."/>
            <person name="Tummler B."/>
            <person name="Fraser C.M."/>
        </authorList>
    </citation>
    <scope>NUCLEOTIDE SEQUENCE [LARGE SCALE GENOMIC DNA]</scope>
    <source>
        <strain evidence="2">ATCC 47054 / DSM 6125 / CFBP 8728 / NCIMB 11950 / KT2440</strain>
    </source>
</reference>
<evidence type="ECO:0000313" key="2">
    <source>
        <dbReference type="Proteomes" id="UP000000556"/>
    </source>
</evidence>
<organism evidence="1 2">
    <name type="scientific">Pseudomonas putida (strain ATCC 47054 / DSM 6125 / CFBP 8728 / NCIMB 11950 / KT2440)</name>
    <dbReference type="NCBI Taxonomy" id="160488"/>
    <lineage>
        <taxon>Bacteria</taxon>
        <taxon>Pseudomonadati</taxon>
        <taxon>Pseudomonadota</taxon>
        <taxon>Gammaproteobacteria</taxon>
        <taxon>Pseudomonadales</taxon>
        <taxon>Pseudomonadaceae</taxon>
        <taxon>Pseudomonas</taxon>
    </lineage>
</organism>
<gene>
    <name evidence="1" type="ordered locus">PP_5572</name>
</gene>
<dbReference type="AlphaFoldDB" id="A0A140FWC3"/>
<proteinExistence type="predicted"/>